<dbReference type="InterPro" id="IPR032675">
    <property type="entry name" value="LRR_dom_sf"/>
</dbReference>
<organism evidence="1 2">
    <name type="scientific">Colletotrichum paranaense</name>
    <dbReference type="NCBI Taxonomy" id="1914294"/>
    <lineage>
        <taxon>Eukaryota</taxon>
        <taxon>Fungi</taxon>
        <taxon>Dikarya</taxon>
        <taxon>Ascomycota</taxon>
        <taxon>Pezizomycotina</taxon>
        <taxon>Sordariomycetes</taxon>
        <taxon>Hypocreomycetidae</taxon>
        <taxon>Glomerellales</taxon>
        <taxon>Glomerellaceae</taxon>
        <taxon>Colletotrichum</taxon>
        <taxon>Colletotrichum acutatum species complex</taxon>
    </lineage>
</organism>
<accession>A0ABQ9SYV8</accession>
<gene>
    <name evidence="1" type="ORF">CPAR01_02201</name>
</gene>
<protein>
    <recommendedName>
        <fullName evidence="3">F-box domain-containing protein</fullName>
    </recommendedName>
</protein>
<sequence length="448" mass="51119">MSINRLPTETLFLIFGHLVDELLPFPGDDVKVLEYRQASSRYMGHYRRSVALEEHLNTEGPRSREDILSLARVNGRFYDICAELLYRRIIVTDGKGFRNSRKLQTTLTSSGAELQKRVMQLRIGYDHDYDMRLSVPPVLFDPSGLTRLRTLELSGDVGGCRRRYPRSLAHWFSAIPKLPSLERLVLRCLSCVVYDFIEASIPALPRVTDLCLYGCDFSTGSFCTQKDFFLCFPALRTLTIGARWKTGLPNDAHAFAPFADTLEAFTWYDMGASSPWPTRDLSILAYPLQARGLRAVKHLKVTSLLELMCGETDGCAAGKTVETIELLDGIFDLRHVPQLLTKDGRWNGLYESASPESSPYYSSSSLSSEETISEEMEMLLKFLFRQCRDVYRQVRVLDIRVIDDNDDTYRTDEERDFLRKLALDYVGIFKEELDVRVCLVEGFEGSPR</sequence>
<dbReference type="Proteomes" id="UP001241169">
    <property type="component" value="Unassembled WGS sequence"/>
</dbReference>
<evidence type="ECO:0000313" key="2">
    <source>
        <dbReference type="Proteomes" id="UP001241169"/>
    </source>
</evidence>
<dbReference type="Gene3D" id="3.80.10.10">
    <property type="entry name" value="Ribonuclease Inhibitor"/>
    <property type="match status" value="1"/>
</dbReference>
<evidence type="ECO:0008006" key="3">
    <source>
        <dbReference type="Google" id="ProtNLM"/>
    </source>
</evidence>
<evidence type="ECO:0000313" key="1">
    <source>
        <dbReference type="EMBL" id="KAK1544699.1"/>
    </source>
</evidence>
<name>A0ABQ9SYV8_9PEZI</name>
<comment type="caution">
    <text evidence="1">The sequence shown here is derived from an EMBL/GenBank/DDBJ whole genome shotgun (WGS) entry which is preliminary data.</text>
</comment>
<dbReference type="EMBL" id="MOPA01000002">
    <property type="protein sequence ID" value="KAK1544699.1"/>
    <property type="molecule type" value="Genomic_DNA"/>
</dbReference>
<reference evidence="1 2" key="1">
    <citation type="submission" date="2016-10" db="EMBL/GenBank/DDBJ databases">
        <title>The genome sequence of Colletotrichum fioriniae PJ7.</title>
        <authorList>
            <person name="Baroncelli R."/>
        </authorList>
    </citation>
    <scope>NUCLEOTIDE SEQUENCE [LARGE SCALE GENOMIC DNA]</scope>
    <source>
        <strain evidence="1 2">IMI 384185</strain>
    </source>
</reference>
<keyword evidence="2" id="KW-1185">Reference proteome</keyword>
<proteinExistence type="predicted"/>
<dbReference type="SUPFAM" id="SSF52047">
    <property type="entry name" value="RNI-like"/>
    <property type="match status" value="1"/>
</dbReference>
<dbReference type="GeneID" id="85370388"/>
<dbReference type="RefSeq" id="XP_060353817.1">
    <property type="nucleotide sequence ID" value="XM_060486489.1"/>
</dbReference>